<evidence type="ECO:0000256" key="1">
    <source>
        <dbReference type="SAM" id="MobiDB-lite"/>
    </source>
</evidence>
<feature type="compositionally biased region" description="Basic and acidic residues" evidence="1">
    <location>
        <begin position="35"/>
        <end position="55"/>
    </location>
</feature>
<evidence type="ECO:0000259" key="2">
    <source>
        <dbReference type="PROSITE" id="PS50994"/>
    </source>
</evidence>
<evidence type="ECO:0000313" key="3">
    <source>
        <dbReference type="EMBL" id="CAE7933709.1"/>
    </source>
</evidence>
<protein>
    <submittedName>
        <fullName evidence="3">GIP protein</fullName>
    </submittedName>
</protein>
<comment type="caution">
    <text evidence="3">The sequence shown here is derived from an EMBL/GenBank/DDBJ whole genome shotgun (WGS) entry which is preliminary data.</text>
</comment>
<feature type="compositionally biased region" description="Polar residues" evidence="1">
    <location>
        <begin position="1"/>
        <end position="11"/>
    </location>
</feature>
<feature type="region of interest" description="Disordered" evidence="1">
    <location>
        <begin position="1"/>
        <end position="79"/>
    </location>
</feature>
<dbReference type="InterPro" id="IPR012337">
    <property type="entry name" value="RNaseH-like_sf"/>
</dbReference>
<dbReference type="OrthoDB" id="447858at2759"/>
<feature type="compositionally biased region" description="Low complexity" evidence="1">
    <location>
        <begin position="12"/>
        <end position="28"/>
    </location>
</feature>
<gene>
    <name evidence="3" type="primary">GIP</name>
    <name evidence="3" type="ORF">SNEC2469_LOCUS32601</name>
</gene>
<dbReference type="Proteomes" id="UP000601435">
    <property type="component" value="Unassembled WGS sequence"/>
</dbReference>
<accession>A0A813BZB1</accession>
<organism evidence="3 4">
    <name type="scientific">Symbiodinium necroappetens</name>
    <dbReference type="NCBI Taxonomy" id="1628268"/>
    <lineage>
        <taxon>Eukaryota</taxon>
        <taxon>Sar</taxon>
        <taxon>Alveolata</taxon>
        <taxon>Dinophyceae</taxon>
        <taxon>Suessiales</taxon>
        <taxon>Symbiodiniaceae</taxon>
        <taxon>Symbiodinium</taxon>
    </lineage>
</organism>
<dbReference type="SUPFAM" id="SSF53098">
    <property type="entry name" value="Ribonuclease H-like"/>
    <property type="match status" value="1"/>
</dbReference>
<dbReference type="InterPro" id="IPR001584">
    <property type="entry name" value="Integrase_cat-core"/>
</dbReference>
<evidence type="ECO:0000313" key="4">
    <source>
        <dbReference type="Proteomes" id="UP000601435"/>
    </source>
</evidence>
<name>A0A813BZB1_9DINO</name>
<dbReference type="Gene3D" id="3.30.420.10">
    <property type="entry name" value="Ribonuclease H-like superfamily/Ribonuclease H"/>
    <property type="match status" value="1"/>
</dbReference>
<feature type="region of interest" description="Disordered" evidence="1">
    <location>
        <begin position="918"/>
        <end position="998"/>
    </location>
</feature>
<reference evidence="3" key="1">
    <citation type="submission" date="2021-02" db="EMBL/GenBank/DDBJ databases">
        <authorList>
            <person name="Dougan E. K."/>
            <person name="Rhodes N."/>
            <person name="Thang M."/>
            <person name="Chan C."/>
        </authorList>
    </citation>
    <scope>NUCLEOTIDE SEQUENCE</scope>
</reference>
<keyword evidence="4" id="KW-1185">Reference proteome</keyword>
<sequence length="1374" mass="153770">MAATPPQQSLRSSEPPSKAGAPKASASKVKTKKPSPVERDLDWPRAERADPRDPRTLGPPCNGLHQEALPGRGSPSGANGHAMWRACRVCGLRILYVPRIGAHGLSRKAGPLSADTAQAVKELPPPSVTEPAVVIEGDLDGYPDNPKPALEYQDLRTLSNDDRKHEPGPPAKSAAPMPKGAAPSNGAVDLTDEQMPPHPGRKSRREVQAAEELEFQSRDTPNGQGVEDLEPDAEACWMARDDKMQIEAQAKDACHRAVFTFSMLEKILMLTFECAKGKSRSTVHKSEGKICNHLYGFYVFGGFSGITNRTQEFPEVTDISETDRYDQDSHVFNLVIELCAVPEGMFENVMKKHQVPICNVNAQGRPQSQLCTTKGLGDRQLDPGKLQVDPVREPRNFKSFRKAVQSGLMFMNQQLKRGGSVCLECPVDSAVFRLPEFKGFLNMLARQGMMYVTRTKNHKVICTSSVMSKVLHVESNQELPEVYHRVSALFSGKHDAFFEGEPVFTADASEILQDLDLKELESLTHIAMQLHRKMGHPGNRLLVRNLKARGADQKLLAVASQLKCEECYEGQFKNLQPVVNLEKEDTLWATVQIDAFTMKIAKAVCHFILYVDEASGYAVVDEIMRHPADSNENISTAQFLKSLHMRWIQYFGIPTVIKLDLEGAFRGIQLRDWCGTRGVRLEHAPAEFHQSIGDVERQIGFLRHKIEVFLRHEPHDPSIVAASMVGAHNHLARVHGFSPAQWALGRDLQASGHANPGPGEDVAIGTMNTSGTDLHSSMVLRKRAEQAFREQREKDLASRALNARTRSSEIFTPGDLIYYRRLKEPADQAANSIVDKSRMRIGRFYGPGRVLASETKVEPDGRKASHMIWIISQGRLKKCHSSQLRHATEQERLISKAFEQQSMPWTLSALTRLLDKGEYDDETVPPPSERKRGRSRTPGRAASRGRLPMNEDPEPSVPEPHLPPPDAESEPELIPVPPPTTSRSRSPVPPTQDYEEPPVPAQSLVVEDLLHDVNYLPSFSGHQWTARPRKGNRRMRRGLQQTALDKEEAEQSVFSVVIDAPDSEEGWKRIVKDPRKFVSKSIQKGVEVNWQKLSPEQQRAMAEAKALEVDQWISTQACEAVRHVVPDSQLLRMRWVLTFKSAGSDTANASKMKAKARIVILGFSDPHLLEVETASPAMSRLSRQLFLQMCSTRRWRALKADVKSAFLQAELAEAMNLRPQDRDKKIVVGIITSHVDDFLLGGEEDDDTWNTFVEAFHAAYKWSPWDLKQIPVPREERPMSESEMSQGDAINLSKSFESTRKTAGYLVIALSQHIQEQETTLLWCDSDHQLADGMTKSQKQDCIKKLLLSGVWRLRFDDAFISAKKRRSMLASED</sequence>
<feature type="domain" description="Integrase catalytic" evidence="2">
    <location>
        <begin position="573"/>
        <end position="747"/>
    </location>
</feature>
<feature type="region of interest" description="Disordered" evidence="1">
    <location>
        <begin position="159"/>
        <end position="209"/>
    </location>
</feature>
<dbReference type="EMBL" id="CAJNJA010082931">
    <property type="protein sequence ID" value="CAE7933709.1"/>
    <property type="molecule type" value="Genomic_DNA"/>
</dbReference>
<proteinExistence type="predicted"/>
<dbReference type="GO" id="GO:0003676">
    <property type="term" value="F:nucleic acid binding"/>
    <property type="evidence" value="ECO:0007669"/>
    <property type="project" value="InterPro"/>
</dbReference>
<dbReference type="InterPro" id="IPR036397">
    <property type="entry name" value="RNaseH_sf"/>
</dbReference>
<dbReference type="GO" id="GO:0015074">
    <property type="term" value="P:DNA integration"/>
    <property type="evidence" value="ECO:0007669"/>
    <property type="project" value="InterPro"/>
</dbReference>
<feature type="compositionally biased region" description="Pro residues" evidence="1">
    <location>
        <begin position="955"/>
        <end position="966"/>
    </location>
</feature>
<dbReference type="PROSITE" id="PS50994">
    <property type="entry name" value="INTEGRASE"/>
    <property type="match status" value="1"/>
</dbReference>